<protein>
    <submittedName>
        <fullName evidence="2">Uncharacterized protein</fullName>
    </submittedName>
</protein>
<accession>A0ABZ1ATI5</accession>
<dbReference type="EMBL" id="CP141261">
    <property type="protein sequence ID" value="WRL61754.1"/>
    <property type="molecule type" value="Genomic_DNA"/>
</dbReference>
<keyword evidence="1" id="KW-0472">Membrane</keyword>
<evidence type="ECO:0000256" key="1">
    <source>
        <dbReference type="SAM" id="Phobius"/>
    </source>
</evidence>
<keyword evidence="1" id="KW-1133">Transmembrane helix</keyword>
<keyword evidence="1" id="KW-0812">Transmembrane</keyword>
<sequence>MLVDVLLLWRHLPWRSRVSELWQQRVPLAVLAVLAAGIAAALRAFVVDDAGATPSWWVTARAMLSASGNYVLPALVNQPLEEPAGTARELVALGAVLVVGTALARLVPGNAGPLLFAAATVLLYYGFLKFSTLLSEESITRNVERLQYAVYVTVPATIALVHLRVPGRWTGARQVPHRAAVALRTAGCLVLAAYLVASNAAYLDRRWDDTARARAYLDAVRAAAPEWSDPDVTLLPLLAHPAMATNWSRPLGRHDRMLDLIVPGFAPGDVGPRMVLIDHRGTVRPATVQTVVGDVEISRGACDERSAPRSGRIVLDTGGIEGSPLFVLLKYDAEEDVLVRPGTRWAGHWSRDEPPSELRAGTRTRLIPLDQGLMDAVELVPLTPGTGLCGTEAAIVRPLLVVDDGNRCRVVDRHGRPGQSLDCPG</sequence>
<feature type="transmembrane region" description="Helical" evidence="1">
    <location>
        <begin position="114"/>
        <end position="134"/>
    </location>
</feature>
<gene>
    <name evidence="2" type="ORF">U6N30_16630</name>
</gene>
<feature type="transmembrane region" description="Helical" evidence="1">
    <location>
        <begin position="177"/>
        <end position="197"/>
    </location>
</feature>
<evidence type="ECO:0000313" key="2">
    <source>
        <dbReference type="EMBL" id="WRL61754.1"/>
    </source>
</evidence>
<feature type="transmembrane region" description="Helical" evidence="1">
    <location>
        <begin position="26"/>
        <end position="46"/>
    </location>
</feature>
<organism evidence="2 3">
    <name type="scientific">Blastococcus brunescens</name>
    <dbReference type="NCBI Taxonomy" id="1564165"/>
    <lineage>
        <taxon>Bacteria</taxon>
        <taxon>Bacillati</taxon>
        <taxon>Actinomycetota</taxon>
        <taxon>Actinomycetes</taxon>
        <taxon>Geodermatophilales</taxon>
        <taxon>Geodermatophilaceae</taxon>
        <taxon>Blastococcus</taxon>
    </lineage>
</organism>
<dbReference type="Proteomes" id="UP001324287">
    <property type="component" value="Chromosome"/>
</dbReference>
<proteinExistence type="predicted"/>
<feature type="transmembrane region" description="Helical" evidence="1">
    <location>
        <begin position="146"/>
        <end position="165"/>
    </location>
</feature>
<name>A0ABZ1ATI5_9ACTN</name>
<evidence type="ECO:0000313" key="3">
    <source>
        <dbReference type="Proteomes" id="UP001324287"/>
    </source>
</evidence>
<keyword evidence="3" id="KW-1185">Reference proteome</keyword>
<reference evidence="2 3" key="1">
    <citation type="submission" date="2023-12" db="EMBL/GenBank/DDBJ databases">
        <title>Blastococcus brunescens sp. nov., an actonobacterium isolated from sandstone collected in sahara desert.</title>
        <authorList>
            <person name="Gtari M."/>
            <person name="Ghodhbane F."/>
        </authorList>
    </citation>
    <scope>NUCLEOTIDE SEQUENCE [LARGE SCALE GENOMIC DNA]</scope>
    <source>
        <strain evidence="2 3">BMG 8361</strain>
    </source>
</reference>
<dbReference type="RefSeq" id="WP_324273115.1">
    <property type="nucleotide sequence ID" value="NZ_CP141261.1"/>
</dbReference>